<feature type="domain" description="ABC transporter" evidence="10">
    <location>
        <begin position="536"/>
        <end position="765"/>
    </location>
</feature>
<feature type="domain" description="ABC transmembrane type-1" evidence="11">
    <location>
        <begin position="172"/>
        <end position="441"/>
    </location>
</feature>
<feature type="domain" description="ABC transporter" evidence="10">
    <location>
        <begin position="1089"/>
        <end position="1302"/>
    </location>
</feature>
<dbReference type="PROSITE" id="PS50893">
    <property type="entry name" value="ABC_TRANSPORTER_2"/>
    <property type="match status" value="2"/>
</dbReference>
<evidence type="ECO:0000256" key="5">
    <source>
        <dbReference type="ARBA" id="ARBA00022840"/>
    </source>
</evidence>
<name>A0ABM1DZN4_PRICU</name>
<feature type="transmembrane region" description="Helical" evidence="9">
    <location>
        <begin position="421"/>
        <end position="442"/>
    </location>
</feature>
<keyword evidence="3 9" id="KW-0812">Transmembrane</keyword>
<evidence type="ECO:0000256" key="2">
    <source>
        <dbReference type="ARBA" id="ARBA00022448"/>
    </source>
</evidence>
<dbReference type="Proteomes" id="UP000695022">
    <property type="component" value="Unplaced"/>
</dbReference>
<dbReference type="InterPro" id="IPR003439">
    <property type="entry name" value="ABC_transporter-like_ATP-bd"/>
</dbReference>
<dbReference type="PANTHER" id="PTHR24223">
    <property type="entry name" value="ATP-BINDING CASSETTE SUB-FAMILY C"/>
    <property type="match status" value="1"/>
</dbReference>
<keyword evidence="7 9" id="KW-0472">Membrane</keyword>
<evidence type="ECO:0000256" key="6">
    <source>
        <dbReference type="ARBA" id="ARBA00022989"/>
    </source>
</evidence>
<evidence type="ECO:0000256" key="8">
    <source>
        <dbReference type="SAM" id="MobiDB-lite"/>
    </source>
</evidence>
<dbReference type="CDD" id="cd18592">
    <property type="entry name" value="ABC_6TM_MRP5_8_9_D1"/>
    <property type="match status" value="1"/>
</dbReference>
<dbReference type="InterPro" id="IPR036640">
    <property type="entry name" value="ABC1_TM_sf"/>
</dbReference>
<dbReference type="PROSITE" id="PS00211">
    <property type="entry name" value="ABC_TRANSPORTER_1"/>
    <property type="match status" value="2"/>
</dbReference>
<feature type="transmembrane region" description="Helical" evidence="9">
    <location>
        <begin position="311"/>
        <end position="333"/>
    </location>
</feature>
<proteinExistence type="predicted"/>
<dbReference type="Gene3D" id="1.20.1560.10">
    <property type="entry name" value="ABC transporter type 1, transmembrane domain"/>
    <property type="match status" value="2"/>
</dbReference>
<keyword evidence="5" id="KW-0067">ATP-binding</keyword>
<dbReference type="SMART" id="SM00382">
    <property type="entry name" value="AAA"/>
    <property type="match status" value="2"/>
</dbReference>
<dbReference type="InterPro" id="IPR050173">
    <property type="entry name" value="ABC_transporter_C-like"/>
</dbReference>
<keyword evidence="4" id="KW-0547">Nucleotide-binding</keyword>
<feature type="transmembrane region" description="Helical" evidence="9">
    <location>
        <begin position="385"/>
        <end position="409"/>
    </location>
</feature>
<feature type="transmembrane region" description="Helical" evidence="9">
    <location>
        <begin position="209"/>
        <end position="232"/>
    </location>
</feature>
<dbReference type="InterPro" id="IPR017871">
    <property type="entry name" value="ABC_transporter-like_CS"/>
</dbReference>
<dbReference type="CDD" id="cd03250">
    <property type="entry name" value="ABCC_MRP_domain1"/>
    <property type="match status" value="1"/>
</dbReference>
<dbReference type="Pfam" id="PF00664">
    <property type="entry name" value="ABC_membrane"/>
    <property type="match status" value="2"/>
</dbReference>
<dbReference type="RefSeq" id="XP_014665405.1">
    <property type="nucleotide sequence ID" value="XM_014809919.1"/>
</dbReference>
<sequence>MPSKSKKSSGGKLGKGEDFTEIPLNDIVVKTGNVSALDDDVPYLQDRIEGLPDGLQAYKPRSGLRKYKKTAKSFIPYRKKTKNVECARIDSAGCFSVITYSWLSALIYRMWKSNDVKQSDLYTCSIYDNTNSNTVRLEHRWNGEVARVGPQKASLARAVWAFCRTRILVGQAFFILCCIVGFFGPAIFVRKILEYAETKGMNSTVGRGITLVVGLTACEVVRSLMFAATWAVNLRTGARIRAGILGLVFEKILRLRTLGDKSAGEFVNLFANDGIRIFEGVTLGPLVVGGPLVVMMGLAYVVWLLGGWGAIGMLVFVFFYFIQMIIAKIAVYLRRKSIVATDKRVRLMTEVLTYVKLIKMYAWERSFAKAVSGLRVTERNWLQRAAYLQSMAVGLTPIVPMAAAVVTFISHTLSGNDLTVSQAFTVVAVYNTMRFSISILIYSARCSAEMIVSFRRIKTILLMEEVTHKVVKPSKPELALEIKNATFSWDAPTSVGPSSVANCEANGKASGGKSPNKEKYGKAKSKKGAPVDVVDEEEEELQQAATMEVKQVEALQNIDLQVEKGRLIGICGSVGSGKSSLLSAVLGQMRMNDGTLGIDGRFAYVAQQAWIINASVRENITFGADFDSKRYYEAIYASCLNTDIAMLANGDETEVGERGVNLSGGQKQRISLARAFYTNSDIYLLDDPLSSVDTRVGQHIFKHLIRGSLKGKTIRKLMTEEESGTGSVKWVTYKSYIAAAGGCCVLFGVVTLFLIVVCTIGFSNIWLSYWLRAGSGGVNMTREVTDGNMTYEETYVSESIMDNPRVGFYQLVYGLSIIAMVTTACFRSVIFMKVSLIASSRLHDMLFIKVLRSPMRFFDSTPVGRIINRFSTDMDEIDVRLPYLSEMALITLLFIFTALFLIAAVFPWFLIGVIPLCLAFSIVMKCFQTSIRQLKRLENLTRSPLFSHVTSSVQGLATIHAYNKARDTITKFNSLLDDHTTTYFLFHCAARWLAVRLDVITLSATVTTALLCVLMVGDQGAAWSGLALTYAMTLSGMFQFTIRLLSEAESRFTCVERIHHYIQHLESESSTEVELLNHAEKSWPQNGSIRFQKVCLKYREGLPLVLKDLTLEIKAGEKIGICGRTGAGKSSLGTALFRLVELESGYISIDTVDISKVGLEDLRSRIAIIPQDPVLFAGTIRYNLDPFNSSDDESLWAALEKTHMKENIKNLELQLNAPVIENGENFSVGERQLVCMARALLRNNKVAVSYISCQMFVHSHMNLSVAEFDTPQTLLADKKSLFSSMVASADQQMRAQLPSSQISVSR</sequence>
<feature type="transmembrane region" description="Helical" evidence="9">
    <location>
        <begin position="811"/>
        <end position="832"/>
    </location>
</feature>
<feature type="transmembrane region" description="Helical" evidence="9">
    <location>
        <begin position="167"/>
        <end position="189"/>
    </location>
</feature>
<keyword evidence="2" id="KW-0813">Transport</keyword>
<feature type="transmembrane region" description="Helical" evidence="9">
    <location>
        <begin position="993"/>
        <end position="1016"/>
    </location>
</feature>
<evidence type="ECO:0000256" key="9">
    <source>
        <dbReference type="SAM" id="Phobius"/>
    </source>
</evidence>
<evidence type="ECO:0000256" key="1">
    <source>
        <dbReference type="ARBA" id="ARBA00004370"/>
    </source>
</evidence>
<evidence type="ECO:0000256" key="7">
    <source>
        <dbReference type="ARBA" id="ARBA00023136"/>
    </source>
</evidence>
<organism evidence="12 13">
    <name type="scientific">Priapulus caudatus</name>
    <name type="common">Priapulid worm</name>
    <dbReference type="NCBI Taxonomy" id="37621"/>
    <lineage>
        <taxon>Eukaryota</taxon>
        <taxon>Metazoa</taxon>
        <taxon>Ecdysozoa</taxon>
        <taxon>Scalidophora</taxon>
        <taxon>Priapulida</taxon>
        <taxon>Priapulimorpha</taxon>
        <taxon>Priapulimorphida</taxon>
        <taxon>Priapulidae</taxon>
        <taxon>Priapulus</taxon>
    </lineage>
</organism>
<dbReference type="CDD" id="cd03244">
    <property type="entry name" value="ABCC_MRP_domain2"/>
    <property type="match status" value="1"/>
</dbReference>
<evidence type="ECO:0000256" key="4">
    <source>
        <dbReference type="ARBA" id="ARBA00022741"/>
    </source>
</evidence>
<feature type="transmembrane region" description="Helical" evidence="9">
    <location>
        <begin position="883"/>
        <end position="902"/>
    </location>
</feature>
<evidence type="ECO:0000313" key="13">
    <source>
        <dbReference type="RefSeq" id="XP_014665405.1"/>
    </source>
</evidence>
<gene>
    <name evidence="13" type="primary">LOC106807554</name>
</gene>
<keyword evidence="6 9" id="KW-1133">Transmembrane helix</keyword>
<dbReference type="CDD" id="cd18599">
    <property type="entry name" value="ABC_6TM_MRP5_8_9_D2"/>
    <property type="match status" value="1"/>
</dbReference>
<dbReference type="Pfam" id="PF00005">
    <property type="entry name" value="ABC_tran"/>
    <property type="match status" value="2"/>
</dbReference>
<dbReference type="InterPro" id="IPR011527">
    <property type="entry name" value="ABC1_TM_dom"/>
</dbReference>
<dbReference type="PROSITE" id="PS50929">
    <property type="entry name" value="ABC_TM1F"/>
    <property type="match status" value="2"/>
</dbReference>
<comment type="subcellular location">
    <subcellularLocation>
        <location evidence="1">Membrane</location>
    </subcellularLocation>
</comment>
<protein>
    <submittedName>
        <fullName evidence="13">Multidrug resistance-associated protein 5-like</fullName>
    </submittedName>
</protein>
<evidence type="ECO:0000259" key="11">
    <source>
        <dbReference type="PROSITE" id="PS50929"/>
    </source>
</evidence>
<accession>A0ABM1DZN4</accession>
<dbReference type="GeneID" id="106807554"/>
<feature type="transmembrane region" description="Helical" evidence="9">
    <location>
        <begin position="1022"/>
        <end position="1042"/>
    </location>
</feature>
<dbReference type="Gene3D" id="3.40.50.300">
    <property type="entry name" value="P-loop containing nucleotide triphosphate hydrolases"/>
    <property type="match status" value="2"/>
</dbReference>
<feature type="transmembrane region" description="Helical" evidence="9">
    <location>
        <begin position="286"/>
        <end position="305"/>
    </location>
</feature>
<reference evidence="13" key="1">
    <citation type="submission" date="2025-08" db="UniProtKB">
        <authorList>
            <consortium name="RefSeq"/>
        </authorList>
    </citation>
    <scope>IDENTIFICATION</scope>
</reference>
<dbReference type="InterPro" id="IPR003593">
    <property type="entry name" value="AAA+_ATPase"/>
</dbReference>
<dbReference type="PANTHER" id="PTHR24223:SF447">
    <property type="entry name" value="MULTIDRUG RESISTANCE-ASSOCIATED PROTEIN 5"/>
    <property type="match status" value="1"/>
</dbReference>
<feature type="transmembrane region" description="Helical" evidence="9">
    <location>
        <begin position="736"/>
        <end position="762"/>
    </location>
</feature>
<dbReference type="SUPFAM" id="SSF90123">
    <property type="entry name" value="ABC transporter transmembrane region"/>
    <property type="match status" value="2"/>
</dbReference>
<evidence type="ECO:0000259" key="10">
    <source>
        <dbReference type="PROSITE" id="PS50893"/>
    </source>
</evidence>
<dbReference type="InterPro" id="IPR027417">
    <property type="entry name" value="P-loop_NTPase"/>
</dbReference>
<feature type="region of interest" description="Disordered" evidence="8">
    <location>
        <begin position="505"/>
        <end position="533"/>
    </location>
</feature>
<evidence type="ECO:0000256" key="3">
    <source>
        <dbReference type="ARBA" id="ARBA00022692"/>
    </source>
</evidence>
<dbReference type="SUPFAM" id="SSF52540">
    <property type="entry name" value="P-loop containing nucleoside triphosphate hydrolases"/>
    <property type="match status" value="2"/>
</dbReference>
<evidence type="ECO:0000313" key="12">
    <source>
        <dbReference type="Proteomes" id="UP000695022"/>
    </source>
</evidence>
<keyword evidence="12" id="KW-1185">Reference proteome</keyword>
<feature type="domain" description="ABC transmembrane type-1" evidence="11">
    <location>
        <begin position="746"/>
        <end position="1050"/>
    </location>
</feature>